<keyword evidence="1" id="KW-0732">Signal</keyword>
<accession>A0ABT3HK90</accession>
<feature type="signal peptide" evidence="1">
    <location>
        <begin position="1"/>
        <end position="18"/>
    </location>
</feature>
<keyword evidence="3" id="KW-1185">Reference proteome</keyword>
<dbReference type="EMBL" id="JAPDHV010000001">
    <property type="protein sequence ID" value="MCW3160215.1"/>
    <property type="molecule type" value="Genomic_DNA"/>
</dbReference>
<evidence type="ECO:0000313" key="3">
    <source>
        <dbReference type="Proteomes" id="UP001163719"/>
    </source>
</evidence>
<evidence type="ECO:0000313" key="2">
    <source>
        <dbReference type="EMBL" id="MCW3160215.1"/>
    </source>
</evidence>
<reference evidence="2" key="1">
    <citation type="submission" date="2022-10" db="EMBL/GenBank/DDBJ databases">
        <title>Chryseobacterium babae sp. nov. isolated from the gut of the beetle Oryctes rhinoceros, and Chryseobacterium kimseyorum sp. nov., isolated from a stick insect rearing cage.</title>
        <authorList>
            <person name="Shelomi M."/>
            <person name="Han C.-J."/>
            <person name="Chen W.-M."/>
            <person name="Chen H.-K."/>
            <person name="Liaw S.-J."/>
            <person name="Muhle E."/>
            <person name="Clermont D."/>
        </authorList>
    </citation>
    <scope>NUCLEOTIDE SEQUENCE</scope>
    <source>
        <strain evidence="2">WLa1L2M3</strain>
    </source>
</reference>
<name>A0ABT3HK90_9FLAO</name>
<evidence type="ECO:0000256" key="1">
    <source>
        <dbReference type="SAM" id="SignalP"/>
    </source>
</evidence>
<organism evidence="2 3">
    <name type="scientific">Chryseobacterium oryctis</name>
    <dbReference type="NCBI Taxonomy" id="2952618"/>
    <lineage>
        <taxon>Bacteria</taxon>
        <taxon>Pseudomonadati</taxon>
        <taxon>Bacteroidota</taxon>
        <taxon>Flavobacteriia</taxon>
        <taxon>Flavobacteriales</taxon>
        <taxon>Weeksellaceae</taxon>
        <taxon>Chryseobacterium group</taxon>
        <taxon>Chryseobacterium</taxon>
    </lineage>
</organism>
<gene>
    <name evidence="2" type="ORF">OH806_02875</name>
</gene>
<dbReference type="Proteomes" id="UP001163719">
    <property type="component" value="Unassembled WGS sequence"/>
</dbReference>
<comment type="caution">
    <text evidence="2">The sequence shown here is derived from an EMBL/GenBank/DDBJ whole genome shotgun (WGS) entry which is preliminary data.</text>
</comment>
<proteinExistence type="predicted"/>
<evidence type="ECO:0008006" key="4">
    <source>
        <dbReference type="Google" id="ProtNLM"/>
    </source>
</evidence>
<protein>
    <recommendedName>
        <fullName evidence="4">DUF5666 domain-containing protein</fullName>
    </recommendedName>
</protein>
<feature type="chain" id="PRO_5045092447" description="DUF5666 domain-containing protein" evidence="1">
    <location>
        <begin position="19"/>
        <end position="102"/>
    </location>
</feature>
<sequence length="102" mass="11752">MKRALSLVALAMSMLAFGQVDKIYKHNGEIVEGYVKRVDEFTVEYTYQGEETINTLSKYAVNKIFYGKSTRIEDISEKIEITDDKDWRKVIILEDKKTCCGS</sequence>
<dbReference type="RefSeq" id="WP_264742170.1">
    <property type="nucleotide sequence ID" value="NZ_JAPDHV010000001.1"/>
</dbReference>